<evidence type="ECO:0000313" key="2">
    <source>
        <dbReference type="EMBL" id="KZN89687.1"/>
    </source>
</evidence>
<dbReference type="Proteomes" id="UP000076449">
    <property type="component" value="Chromosome II"/>
</dbReference>
<proteinExistence type="predicted"/>
<reference evidence="1" key="1">
    <citation type="journal article" date="2014" name="Genome Announc.">
        <title>Complete sequencing and chromosome-scale genome assembly of the industrial progenitor strain P2niaD18 from the penicillin producer Penicillium chrysogenum.</title>
        <authorList>
            <person name="Specht T."/>
            <person name="Dahlmann T.A."/>
            <person name="Zadra I."/>
            <person name="Kurnsteiner H."/>
            <person name="Kuck U."/>
        </authorList>
    </citation>
    <scope>NUCLEOTIDE SEQUENCE [LARGE SCALE GENOMIC DNA]</scope>
    <source>
        <strain evidence="1">P2niaD18</strain>
    </source>
</reference>
<sequence length="135" mass="15390">MPLLRDPTLQENGKNNKRKMVDGEQFDAQVGRARHTAEAMIAYAVGQRLPLADSCECCQRNDGKFVRACLFRARNTAQIAYGREGRIELSLHETGDLTTFEQEQLEVLVDTTLQFPSGPYITSRKEPDMFIRQLR</sequence>
<evidence type="ECO:0000313" key="1">
    <source>
        <dbReference type="EMBL" id="KZN89656.1"/>
    </source>
</evidence>
<name>A0A167UUD2_PENCH</name>
<organism evidence="1">
    <name type="scientific">Penicillium chrysogenum</name>
    <name type="common">Penicillium notatum</name>
    <dbReference type="NCBI Taxonomy" id="5076"/>
    <lineage>
        <taxon>Eukaryota</taxon>
        <taxon>Fungi</taxon>
        <taxon>Dikarya</taxon>
        <taxon>Ascomycota</taxon>
        <taxon>Pezizomycotina</taxon>
        <taxon>Eurotiomycetes</taxon>
        <taxon>Eurotiomycetidae</taxon>
        <taxon>Eurotiales</taxon>
        <taxon>Aspergillaceae</taxon>
        <taxon>Penicillium</taxon>
        <taxon>Penicillium chrysogenum species complex</taxon>
    </lineage>
</organism>
<protein>
    <submittedName>
        <fullName evidence="1">Uncharacterized protein</fullName>
    </submittedName>
</protein>
<dbReference type="EMBL" id="CM002799">
    <property type="protein sequence ID" value="KZN89656.1"/>
    <property type="molecule type" value="Genomic_DNA"/>
</dbReference>
<dbReference type="AlphaFoldDB" id="A0A167UUD2"/>
<accession>A0A167UUD2</accession>
<dbReference type="EMBL" id="CM002799">
    <property type="protein sequence ID" value="KZN89687.1"/>
    <property type="molecule type" value="Genomic_DNA"/>
</dbReference>
<gene>
    <name evidence="1" type="ORF">EN45_082710</name>
    <name evidence="2" type="ORF">EN45_083090</name>
</gene>